<dbReference type="CDD" id="cd02933">
    <property type="entry name" value="OYE_like_FMN"/>
    <property type="match status" value="1"/>
</dbReference>
<dbReference type="Pfam" id="PF00724">
    <property type="entry name" value="Oxidored_FMN"/>
    <property type="match status" value="1"/>
</dbReference>
<dbReference type="FunFam" id="3.20.20.70:FF:000138">
    <property type="entry name" value="NADPH dehydrogenase 1"/>
    <property type="match status" value="1"/>
</dbReference>
<protein>
    <submittedName>
        <fullName evidence="2">NADH:flavin oxidoreductase/NADH oxidase</fullName>
    </submittedName>
</protein>
<dbReference type="SUPFAM" id="SSF51395">
    <property type="entry name" value="FMN-linked oxidoreductases"/>
    <property type="match status" value="1"/>
</dbReference>
<dbReference type="PANTHER" id="PTHR22893:SF91">
    <property type="entry name" value="NADPH DEHYDROGENASE 2-RELATED"/>
    <property type="match status" value="1"/>
</dbReference>
<sequence>MSSPVPKLFSPIQVGNTKLKHRVVLAPLTRFRATRSTHVPVVPLVKEYYSQRGSVAGTLLITEATFIAPEAGGYRYAPGIYSKEQIEAWKEITAAVHAKGSYIFLQLWALGRAASPDILAEEGNYPYVSASAIPLSSSEAASPPPRALTLDEIDRYVNHYATAAKNAVAAGFDGVEIHGANGYLIDQFLQDVSNTRTDTYGGSIENRSRFGLRVVDAISKAIGQERTAIRLSPWGRYQDMAMDDPVPQFSHFVSALAKHHPKLAYVHLVEPTKGPGDVPLQPKPRTKEREESNDFIREIWAPHPLITCSEYTRETAVSTAEKKGDIIGFGRLFISNPDLPFRLEHNLTLTIPDPSTFYTHSDEPHAAKGYIDYPFSIQFERSRPRDPLPTKSRLVEFATYAGIVGLIGYNLVSCL</sequence>
<keyword evidence="3" id="KW-1185">Reference proteome</keyword>
<dbReference type="OrthoDB" id="276546at2759"/>
<dbReference type="GO" id="GO:0010181">
    <property type="term" value="F:FMN binding"/>
    <property type="evidence" value="ECO:0007669"/>
    <property type="project" value="InterPro"/>
</dbReference>
<organism evidence="2 3">
    <name type="scientific">Coprinellus micaceus</name>
    <name type="common">Glistening ink-cap mushroom</name>
    <name type="synonym">Coprinus micaceus</name>
    <dbReference type="NCBI Taxonomy" id="71717"/>
    <lineage>
        <taxon>Eukaryota</taxon>
        <taxon>Fungi</taxon>
        <taxon>Dikarya</taxon>
        <taxon>Basidiomycota</taxon>
        <taxon>Agaricomycotina</taxon>
        <taxon>Agaricomycetes</taxon>
        <taxon>Agaricomycetidae</taxon>
        <taxon>Agaricales</taxon>
        <taxon>Agaricineae</taxon>
        <taxon>Psathyrellaceae</taxon>
        <taxon>Coprinellus</taxon>
    </lineage>
</organism>
<name>A0A4Y7SBE2_COPMI</name>
<gene>
    <name evidence="2" type="ORF">FA13DRAFT_1675540</name>
</gene>
<dbReference type="AlphaFoldDB" id="A0A4Y7SBE2"/>
<dbReference type="InterPro" id="IPR045247">
    <property type="entry name" value="Oye-like"/>
</dbReference>
<comment type="caution">
    <text evidence="2">The sequence shown here is derived from an EMBL/GenBank/DDBJ whole genome shotgun (WGS) entry which is preliminary data.</text>
</comment>
<dbReference type="EMBL" id="QPFP01000292">
    <property type="protein sequence ID" value="TEB18064.1"/>
    <property type="molecule type" value="Genomic_DNA"/>
</dbReference>
<dbReference type="STRING" id="71717.A0A4Y7SBE2"/>
<dbReference type="Proteomes" id="UP000298030">
    <property type="component" value="Unassembled WGS sequence"/>
</dbReference>
<dbReference type="Gene3D" id="3.20.20.70">
    <property type="entry name" value="Aldolase class I"/>
    <property type="match status" value="1"/>
</dbReference>
<evidence type="ECO:0000313" key="2">
    <source>
        <dbReference type="EMBL" id="TEB18064.1"/>
    </source>
</evidence>
<dbReference type="InterPro" id="IPR013785">
    <property type="entry name" value="Aldolase_TIM"/>
</dbReference>
<feature type="domain" description="NADH:flavin oxidoreductase/NADH oxidase N-terminal" evidence="1">
    <location>
        <begin position="7"/>
        <end position="348"/>
    </location>
</feature>
<dbReference type="GO" id="GO:0003959">
    <property type="term" value="F:NADPH dehydrogenase activity"/>
    <property type="evidence" value="ECO:0007669"/>
    <property type="project" value="TreeGrafter"/>
</dbReference>
<dbReference type="InterPro" id="IPR001155">
    <property type="entry name" value="OxRdtase_FMN_N"/>
</dbReference>
<dbReference type="PANTHER" id="PTHR22893">
    <property type="entry name" value="NADH OXIDOREDUCTASE-RELATED"/>
    <property type="match status" value="1"/>
</dbReference>
<accession>A0A4Y7SBE2</accession>
<evidence type="ECO:0000313" key="3">
    <source>
        <dbReference type="Proteomes" id="UP000298030"/>
    </source>
</evidence>
<proteinExistence type="predicted"/>
<evidence type="ECO:0000259" key="1">
    <source>
        <dbReference type="Pfam" id="PF00724"/>
    </source>
</evidence>
<reference evidence="2 3" key="1">
    <citation type="journal article" date="2019" name="Nat. Ecol. Evol.">
        <title>Megaphylogeny resolves global patterns of mushroom evolution.</title>
        <authorList>
            <person name="Varga T."/>
            <person name="Krizsan K."/>
            <person name="Foldi C."/>
            <person name="Dima B."/>
            <person name="Sanchez-Garcia M."/>
            <person name="Sanchez-Ramirez S."/>
            <person name="Szollosi G.J."/>
            <person name="Szarkandi J.G."/>
            <person name="Papp V."/>
            <person name="Albert L."/>
            <person name="Andreopoulos W."/>
            <person name="Angelini C."/>
            <person name="Antonin V."/>
            <person name="Barry K.W."/>
            <person name="Bougher N.L."/>
            <person name="Buchanan P."/>
            <person name="Buyck B."/>
            <person name="Bense V."/>
            <person name="Catcheside P."/>
            <person name="Chovatia M."/>
            <person name="Cooper J."/>
            <person name="Damon W."/>
            <person name="Desjardin D."/>
            <person name="Finy P."/>
            <person name="Geml J."/>
            <person name="Haridas S."/>
            <person name="Hughes K."/>
            <person name="Justo A."/>
            <person name="Karasinski D."/>
            <person name="Kautmanova I."/>
            <person name="Kiss B."/>
            <person name="Kocsube S."/>
            <person name="Kotiranta H."/>
            <person name="LaButti K.M."/>
            <person name="Lechner B.E."/>
            <person name="Liimatainen K."/>
            <person name="Lipzen A."/>
            <person name="Lukacs Z."/>
            <person name="Mihaltcheva S."/>
            <person name="Morgado L.N."/>
            <person name="Niskanen T."/>
            <person name="Noordeloos M.E."/>
            <person name="Ohm R.A."/>
            <person name="Ortiz-Santana B."/>
            <person name="Ovrebo C."/>
            <person name="Racz N."/>
            <person name="Riley R."/>
            <person name="Savchenko A."/>
            <person name="Shiryaev A."/>
            <person name="Soop K."/>
            <person name="Spirin V."/>
            <person name="Szebenyi C."/>
            <person name="Tomsovsky M."/>
            <person name="Tulloss R.E."/>
            <person name="Uehling J."/>
            <person name="Grigoriev I.V."/>
            <person name="Vagvolgyi C."/>
            <person name="Papp T."/>
            <person name="Martin F.M."/>
            <person name="Miettinen O."/>
            <person name="Hibbett D.S."/>
            <person name="Nagy L.G."/>
        </authorList>
    </citation>
    <scope>NUCLEOTIDE SEQUENCE [LARGE SCALE GENOMIC DNA]</scope>
    <source>
        <strain evidence="2 3">FP101781</strain>
    </source>
</reference>